<accession>A0A2M7K7I9</accession>
<organism evidence="5 6">
    <name type="scientific">Candidatus Infernicultor aquiphilus</name>
    <dbReference type="NCBI Taxonomy" id="1805029"/>
    <lineage>
        <taxon>Bacteria</taxon>
        <taxon>Pseudomonadati</taxon>
        <taxon>Atribacterota</taxon>
        <taxon>Candidatus Phoenicimicrobiia</taxon>
        <taxon>Candidatus Pheonicimicrobiales</taxon>
        <taxon>Candidatus Phoenicimicrobiaceae</taxon>
        <taxon>Candidatus Infernicultor</taxon>
    </lineage>
</organism>
<name>A0A2M7PKN0_9BACT</name>
<dbReference type="InterPro" id="IPR051400">
    <property type="entry name" value="HAD-like_hydrolase"/>
</dbReference>
<dbReference type="InterPro" id="IPR023198">
    <property type="entry name" value="PGP-like_dom2"/>
</dbReference>
<keyword evidence="2" id="KW-0378">Hydrolase</keyword>
<evidence type="ECO:0000313" key="6">
    <source>
        <dbReference type="Proteomes" id="UP000230646"/>
    </source>
</evidence>
<dbReference type="GO" id="GO:0016791">
    <property type="term" value="F:phosphatase activity"/>
    <property type="evidence" value="ECO:0007669"/>
    <property type="project" value="TreeGrafter"/>
</dbReference>
<dbReference type="Proteomes" id="UP000230646">
    <property type="component" value="Unassembled WGS sequence"/>
</dbReference>
<dbReference type="SFLD" id="SFLDS00003">
    <property type="entry name" value="Haloacid_Dehalogenase"/>
    <property type="match status" value="1"/>
</dbReference>
<evidence type="ECO:0000313" key="4">
    <source>
        <dbReference type="EMBL" id="PIX34101.1"/>
    </source>
</evidence>
<dbReference type="EMBL" id="PFIP01000103">
    <property type="protein sequence ID" value="PIX34101.1"/>
    <property type="molecule type" value="Genomic_DNA"/>
</dbReference>
<protein>
    <recommendedName>
        <fullName evidence="8">HAD family hydrolase</fullName>
    </recommendedName>
</protein>
<keyword evidence="3" id="KW-0460">Magnesium</keyword>
<dbReference type="InterPro" id="IPR041492">
    <property type="entry name" value="HAD_2"/>
</dbReference>
<dbReference type="PANTHER" id="PTHR46470">
    <property type="entry name" value="N-ACYLNEURAMINATE-9-PHOSPHATASE"/>
    <property type="match status" value="1"/>
</dbReference>
<evidence type="ECO:0008006" key="8">
    <source>
        <dbReference type="Google" id="ProtNLM"/>
    </source>
</evidence>
<evidence type="ECO:0000313" key="7">
    <source>
        <dbReference type="Proteomes" id="UP000231493"/>
    </source>
</evidence>
<dbReference type="GO" id="GO:0046872">
    <property type="term" value="F:metal ion binding"/>
    <property type="evidence" value="ECO:0007669"/>
    <property type="project" value="UniProtKB-KW"/>
</dbReference>
<dbReference type="SFLD" id="SFLDG01129">
    <property type="entry name" value="C1.5:_HAD__Beta-PGM__Phosphata"/>
    <property type="match status" value="1"/>
</dbReference>
<dbReference type="AlphaFoldDB" id="A0A2M7PKN0"/>
<reference evidence="4" key="1">
    <citation type="submission" date="2017-09" db="EMBL/GenBank/DDBJ databases">
        <title>Depth-based differentiation of microbial function through sediment-hosted aquifers and enrichment of novel symbionts in the deep terrestrial subsurface.</title>
        <authorList>
            <person name="Probst A.J."/>
            <person name="Ladd B."/>
            <person name="Jarett J.K."/>
            <person name="Geller-Mcgrath D.E."/>
            <person name="Sieber C.M.K."/>
            <person name="Emerson J.B."/>
            <person name="Anantharaman K."/>
            <person name="Thomas B.C."/>
            <person name="Malmstrom R."/>
            <person name="Stieglmeier M."/>
            <person name="Klingl A."/>
            <person name="Woyke T."/>
            <person name="Ryan C.M."/>
            <person name="Banfield J.F."/>
        </authorList>
    </citation>
    <scope>NUCLEOTIDE SEQUENCE</scope>
    <source>
        <strain evidence="4">CG_4_8_14_3_um_filter_34_18</strain>
    </source>
</reference>
<comment type="caution">
    <text evidence="5">The sequence shown here is derived from an EMBL/GenBank/DDBJ whole genome shotgun (WGS) entry which is preliminary data.</text>
</comment>
<gene>
    <name evidence="5" type="ORF">COZ07_10275</name>
    <name evidence="4" type="ORF">COZ58_05110</name>
</gene>
<dbReference type="PANTHER" id="PTHR46470:SF2">
    <property type="entry name" value="GLYCERALDEHYDE 3-PHOSPHATE PHOSPHATASE"/>
    <property type="match status" value="1"/>
</dbReference>
<keyword evidence="1" id="KW-0479">Metal-binding</keyword>
<evidence type="ECO:0000256" key="2">
    <source>
        <dbReference type="ARBA" id="ARBA00022801"/>
    </source>
</evidence>
<dbReference type="Pfam" id="PF13419">
    <property type="entry name" value="HAD_2"/>
    <property type="match status" value="1"/>
</dbReference>
<dbReference type="Proteomes" id="UP000231493">
    <property type="component" value="Unassembled WGS sequence"/>
</dbReference>
<accession>A0A2M7PKN0</accession>
<sequence>MKKERIKIKTIIFDLDDTLVKTSKLYDQAREEFSLLMENSGFKKEEALAKLDEIDIKNINQYGFIKERYPYSLGKTYEYFSQKKGKEINPDLKEKIEDLGWQVFKKIPELVDGVYQVLDVLSQKYFLILATLGDPQVQEKKVQLTGLKKYFSVIYVLKYKNVEEYLNILKEQKLDQKDTWIVGNSVRSDLNPGLKVGLNCILIPTLTWKFEEEQPLSEKYLKIDSLKELLNYL</sequence>
<dbReference type="InterPro" id="IPR036412">
    <property type="entry name" value="HAD-like_sf"/>
</dbReference>
<dbReference type="RefSeq" id="WP_406608524.1">
    <property type="nucleotide sequence ID" value="NZ_PFKO01000376.1"/>
</dbReference>
<reference evidence="6 7" key="2">
    <citation type="submission" date="2017-09" db="EMBL/GenBank/DDBJ databases">
        <title>Depth-based differentiation of microbial function through sediment-hosted aquifers and enrichment of novel symbionts in the deep terrestrial subsurface.</title>
        <authorList>
            <person name="Probst A.J."/>
            <person name="Ladd B."/>
            <person name="Jarett J.K."/>
            <person name="Geller-Mcgrath D.E."/>
            <person name="Sieber C.M."/>
            <person name="Emerson J.B."/>
            <person name="Anantharaman K."/>
            <person name="Thomas B.C."/>
            <person name="Malmstrom R."/>
            <person name="Stieglmeier M."/>
            <person name="Klingl A."/>
            <person name="Woyke T."/>
            <person name="Ryan C.M."/>
            <person name="Banfield J.F."/>
        </authorList>
    </citation>
    <scope>NUCLEOTIDE SEQUENCE [LARGE SCALE GENOMIC DNA]</scope>
    <source>
        <strain evidence="5">CG_4_10_14_3_um_filter_34_13</strain>
    </source>
</reference>
<proteinExistence type="predicted"/>
<evidence type="ECO:0000313" key="5">
    <source>
        <dbReference type="EMBL" id="PIY31148.1"/>
    </source>
</evidence>
<dbReference type="EMBL" id="PFKO01000376">
    <property type="protein sequence ID" value="PIY31148.1"/>
    <property type="molecule type" value="Genomic_DNA"/>
</dbReference>
<dbReference type="Gene3D" id="1.10.150.240">
    <property type="entry name" value="Putative phosphatase, domain 2"/>
    <property type="match status" value="1"/>
</dbReference>
<evidence type="ECO:0000256" key="1">
    <source>
        <dbReference type="ARBA" id="ARBA00022723"/>
    </source>
</evidence>
<evidence type="ECO:0000256" key="3">
    <source>
        <dbReference type="ARBA" id="ARBA00022842"/>
    </source>
</evidence>
<dbReference type="SUPFAM" id="SSF56784">
    <property type="entry name" value="HAD-like"/>
    <property type="match status" value="1"/>
</dbReference>
<dbReference type="Gene3D" id="3.40.50.1000">
    <property type="entry name" value="HAD superfamily/HAD-like"/>
    <property type="match status" value="1"/>
</dbReference>
<dbReference type="InterPro" id="IPR023214">
    <property type="entry name" value="HAD_sf"/>
</dbReference>